<evidence type="ECO:0000256" key="4">
    <source>
        <dbReference type="ARBA" id="ARBA00023065"/>
    </source>
</evidence>
<dbReference type="PANTHER" id="PTHR45897:SF4">
    <property type="entry name" value="HIGH-AFFINITY CHOLINE TRANSPORTER 1"/>
    <property type="match status" value="1"/>
</dbReference>
<dbReference type="Proteomes" id="UP000095285">
    <property type="component" value="Unassembled WGS sequence"/>
</dbReference>
<evidence type="ECO:0000256" key="6">
    <source>
        <dbReference type="ARBA" id="ARBA00023201"/>
    </source>
</evidence>
<dbReference type="STRING" id="7209.A0A1I7VVN9"/>
<evidence type="ECO:0000256" key="2">
    <source>
        <dbReference type="ARBA" id="ARBA00022847"/>
    </source>
</evidence>
<keyword evidence="1" id="KW-0813">Transport</keyword>
<evidence type="ECO:0000256" key="1">
    <source>
        <dbReference type="ARBA" id="ARBA00022448"/>
    </source>
</evidence>
<protein>
    <submittedName>
        <fullName evidence="9">DUF350 domain-containing protein</fullName>
    </submittedName>
</protein>
<dbReference type="GO" id="GO:0005307">
    <property type="term" value="F:choline:sodium symporter activity"/>
    <property type="evidence" value="ECO:0007669"/>
    <property type="project" value="TreeGrafter"/>
</dbReference>
<evidence type="ECO:0000313" key="8">
    <source>
        <dbReference type="Proteomes" id="UP000095285"/>
    </source>
</evidence>
<organism evidence="8 9">
    <name type="scientific">Loa loa</name>
    <name type="common">Eye worm</name>
    <name type="synonym">Filaria loa</name>
    <dbReference type="NCBI Taxonomy" id="7209"/>
    <lineage>
        <taxon>Eukaryota</taxon>
        <taxon>Metazoa</taxon>
        <taxon>Ecdysozoa</taxon>
        <taxon>Nematoda</taxon>
        <taxon>Chromadorea</taxon>
        <taxon>Rhabditida</taxon>
        <taxon>Spirurina</taxon>
        <taxon>Spiruromorpha</taxon>
        <taxon>Filarioidea</taxon>
        <taxon>Onchocercidae</taxon>
        <taxon>Loa</taxon>
    </lineage>
</organism>
<keyword evidence="7" id="KW-0472">Membrane</keyword>
<feature type="transmembrane region" description="Helical" evidence="7">
    <location>
        <begin position="6"/>
        <end position="25"/>
    </location>
</feature>
<keyword evidence="4" id="KW-0406">Ion transport</keyword>
<dbReference type="PANTHER" id="PTHR45897">
    <property type="entry name" value="HIGH-AFFINITY CHOLINE TRANSPORTER 1"/>
    <property type="match status" value="1"/>
</dbReference>
<keyword evidence="7" id="KW-1133">Transmembrane helix</keyword>
<keyword evidence="7" id="KW-0812">Transmembrane</keyword>
<name>A0A1I7VVN9_LOALO</name>
<dbReference type="InterPro" id="IPR052244">
    <property type="entry name" value="Choline_transporter"/>
</dbReference>
<keyword evidence="3" id="KW-0915">Sodium</keyword>
<dbReference type="AlphaFoldDB" id="A0A1I7VVN9"/>
<evidence type="ECO:0000256" key="3">
    <source>
        <dbReference type="ARBA" id="ARBA00023053"/>
    </source>
</evidence>
<evidence type="ECO:0000256" key="5">
    <source>
        <dbReference type="ARBA" id="ARBA00023180"/>
    </source>
</evidence>
<evidence type="ECO:0000256" key="7">
    <source>
        <dbReference type="SAM" id="Phobius"/>
    </source>
</evidence>
<dbReference type="InterPro" id="IPR001734">
    <property type="entry name" value="Na/solute_symporter"/>
</dbReference>
<dbReference type="WBParaSite" id="EN70_6777">
    <property type="protein sequence ID" value="EN70_6777"/>
    <property type="gene ID" value="EN70_6777"/>
</dbReference>
<keyword evidence="5" id="KW-0325">Glycoprotein</keyword>
<sequence length="117" mass="13335">MIDYLGVVAIIFFYLLILVVGIWAGRKAKDVNSMSIDGEQTEEVMLAGRNIGTLVGIFTMTGKYLILNIQHLQTFRKLSWSHCVSESCNYFFLKFSFLGNNHGLPCFPRFPIFCDEI</sequence>
<dbReference type="PROSITE" id="PS50283">
    <property type="entry name" value="NA_SOLUT_SYMP_3"/>
    <property type="match status" value="1"/>
</dbReference>
<accession>A0A1I7VVN9</accession>
<dbReference type="GO" id="GO:0008292">
    <property type="term" value="P:acetylcholine biosynthetic process"/>
    <property type="evidence" value="ECO:0007669"/>
    <property type="project" value="TreeGrafter"/>
</dbReference>
<reference evidence="8" key="1">
    <citation type="submission" date="2012-04" db="EMBL/GenBank/DDBJ databases">
        <title>The Genome Sequence of Loa loa.</title>
        <authorList>
            <consortium name="The Broad Institute Genome Sequencing Platform"/>
            <consortium name="Broad Institute Genome Sequencing Center for Infectious Disease"/>
            <person name="Nutman T.B."/>
            <person name="Fink D.L."/>
            <person name="Russ C."/>
            <person name="Young S."/>
            <person name="Zeng Q."/>
            <person name="Gargeya S."/>
            <person name="Alvarado L."/>
            <person name="Berlin A."/>
            <person name="Chapman S.B."/>
            <person name="Chen Z."/>
            <person name="Freedman E."/>
            <person name="Gellesch M."/>
            <person name="Goldberg J."/>
            <person name="Griggs A."/>
            <person name="Gujja S."/>
            <person name="Heilman E.R."/>
            <person name="Heiman D."/>
            <person name="Howarth C."/>
            <person name="Mehta T."/>
            <person name="Neiman D."/>
            <person name="Pearson M."/>
            <person name="Roberts A."/>
            <person name="Saif S."/>
            <person name="Shea T."/>
            <person name="Shenoy N."/>
            <person name="Sisk P."/>
            <person name="Stolte C."/>
            <person name="Sykes S."/>
            <person name="White J."/>
            <person name="Yandava C."/>
            <person name="Haas B."/>
            <person name="Henn M.R."/>
            <person name="Nusbaum C."/>
            <person name="Birren B."/>
        </authorList>
    </citation>
    <scope>NUCLEOTIDE SEQUENCE [LARGE SCALE GENOMIC DNA]</scope>
</reference>
<evidence type="ECO:0000313" key="9">
    <source>
        <dbReference type="WBParaSite" id="EN70_6777"/>
    </source>
</evidence>
<keyword evidence="2" id="KW-0769">Symport</keyword>
<proteinExistence type="predicted"/>
<dbReference type="GO" id="GO:0005886">
    <property type="term" value="C:plasma membrane"/>
    <property type="evidence" value="ECO:0007669"/>
    <property type="project" value="TreeGrafter"/>
</dbReference>
<reference evidence="9" key="2">
    <citation type="submission" date="2016-11" db="UniProtKB">
        <authorList>
            <consortium name="WormBaseParasite"/>
        </authorList>
    </citation>
    <scope>IDENTIFICATION</scope>
</reference>
<keyword evidence="6" id="KW-0739">Sodium transport</keyword>
<keyword evidence="8" id="KW-1185">Reference proteome</keyword>